<dbReference type="EMBL" id="FOHW01000022">
    <property type="protein sequence ID" value="SET71403.1"/>
    <property type="molecule type" value="Genomic_DNA"/>
</dbReference>
<proteinExistence type="predicted"/>
<evidence type="ECO:0000256" key="1">
    <source>
        <dbReference type="ARBA" id="ARBA00022603"/>
    </source>
</evidence>
<evidence type="ECO:0000313" key="6">
    <source>
        <dbReference type="EMBL" id="SET71403.1"/>
    </source>
</evidence>
<gene>
    <name evidence="6" type="ORF">SAMN05216197_1223</name>
</gene>
<evidence type="ECO:0000259" key="5">
    <source>
        <dbReference type="Pfam" id="PF05175"/>
    </source>
</evidence>
<dbReference type="PANTHER" id="PTHR18895">
    <property type="entry name" value="HEMK METHYLTRANSFERASE"/>
    <property type="match status" value="1"/>
</dbReference>
<dbReference type="InterPro" id="IPR029063">
    <property type="entry name" value="SAM-dependent_MTases_sf"/>
</dbReference>
<dbReference type="AlphaFoldDB" id="A0A1I0GKD7"/>
<sequence length="334" mass="36854">MNPQTLLDPALDTPEMSEMSEMSDKDHDLALLQLGQRLQDGGYRFMTVTPLTHQRVNAREQNRTARSLRDVFGWSRPFETGLLDEVDLETLLGAGVLRAHAGMWVSDVRWSSLDDVLFVHSAFPTVAHDSVFFGPDTYRFAQAIEDHLRSSTHPIRTAVDIGCGSGVGAILIGRARRDASVLAVDINPTALRFTAVNASLAKTENVVAYHSDILAGTTGEFDLIVANPPYMKDSQERAYRHGGDQLGSELSVRILAQAIERLAPGGSVLLYTGAPSVDGVDLFLEQARKRVDRPDLAWSYREMDPDVFGEELETETYQEADRIAAVVLTVTRIQ</sequence>
<dbReference type="PROSITE" id="PS00092">
    <property type="entry name" value="N6_MTASE"/>
    <property type="match status" value="1"/>
</dbReference>
<dbReference type="Gene3D" id="3.40.50.150">
    <property type="entry name" value="Vaccinia Virus protein VP39"/>
    <property type="match status" value="1"/>
</dbReference>
<name>A0A1I0GKD7_9PSED</name>
<reference evidence="6 7" key="1">
    <citation type="submission" date="2016-10" db="EMBL/GenBank/DDBJ databases">
        <authorList>
            <person name="de Groot N.N."/>
        </authorList>
    </citation>
    <scope>NUCLEOTIDE SEQUENCE [LARGE SCALE GENOMIC DNA]</scope>
    <source>
        <strain evidence="6 7">DSM 11363</strain>
    </source>
</reference>
<dbReference type="InterPro" id="IPR007848">
    <property type="entry name" value="Small_mtfrase_dom"/>
</dbReference>
<evidence type="ECO:0000313" key="7">
    <source>
        <dbReference type="Proteomes" id="UP000182332"/>
    </source>
</evidence>
<dbReference type="Pfam" id="PF05175">
    <property type="entry name" value="MTS"/>
    <property type="match status" value="1"/>
</dbReference>
<dbReference type="GO" id="GO:0036009">
    <property type="term" value="F:protein-glutamine N-methyltransferase activity"/>
    <property type="evidence" value="ECO:0007669"/>
    <property type="project" value="TreeGrafter"/>
</dbReference>
<feature type="domain" description="Methyltransferase small" evidence="5">
    <location>
        <begin position="154"/>
        <end position="270"/>
    </location>
</feature>
<evidence type="ECO:0000256" key="2">
    <source>
        <dbReference type="ARBA" id="ARBA00022679"/>
    </source>
</evidence>
<dbReference type="InterPro" id="IPR050320">
    <property type="entry name" value="N5-glutamine_MTase"/>
</dbReference>
<dbReference type="Proteomes" id="UP000182332">
    <property type="component" value="Unassembled WGS sequence"/>
</dbReference>
<organism evidence="6 7">
    <name type="scientific">Pseudomonas graminis</name>
    <dbReference type="NCBI Taxonomy" id="158627"/>
    <lineage>
        <taxon>Bacteria</taxon>
        <taxon>Pseudomonadati</taxon>
        <taxon>Pseudomonadota</taxon>
        <taxon>Gammaproteobacteria</taxon>
        <taxon>Pseudomonadales</taxon>
        <taxon>Pseudomonadaceae</taxon>
        <taxon>Pseudomonas</taxon>
    </lineage>
</organism>
<dbReference type="GO" id="GO:0032259">
    <property type="term" value="P:methylation"/>
    <property type="evidence" value="ECO:0007669"/>
    <property type="project" value="UniProtKB-KW"/>
</dbReference>
<keyword evidence="1 6" id="KW-0489">Methyltransferase</keyword>
<accession>A0A1I0GKD7</accession>
<dbReference type="PANTHER" id="PTHR18895:SF74">
    <property type="entry name" value="MTRF1L RELEASE FACTOR GLUTAMINE METHYLTRANSFERASE"/>
    <property type="match status" value="1"/>
</dbReference>
<keyword evidence="3" id="KW-0949">S-adenosyl-L-methionine</keyword>
<keyword evidence="2 6" id="KW-0808">Transferase</keyword>
<protein>
    <submittedName>
        <fullName evidence="6">Methyltransferase small domain-containing protein</fullName>
    </submittedName>
</protein>
<evidence type="ECO:0000256" key="3">
    <source>
        <dbReference type="ARBA" id="ARBA00022691"/>
    </source>
</evidence>
<dbReference type="CDD" id="cd02440">
    <property type="entry name" value="AdoMet_MTases"/>
    <property type="match status" value="1"/>
</dbReference>
<evidence type="ECO:0000256" key="4">
    <source>
        <dbReference type="SAM" id="MobiDB-lite"/>
    </source>
</evidence>
<dbReference type="InterPro" id="IPR002052">
    <property type="entry name" value="DNA_methylase_N6_adenine_CS"/>
</dbReference>
<feature type="region of interest" description="Disordered" evidence="4">
    <location>
        <begin position="1"/>
        <end position="20"/>
    </location>
</feature>
<dbReference type="SUPFAM" id="SSF53335">
    <property type="entry name" value="S-adenosyl-L-methionine-dependent methyltransferases"/>
    <property type="match status" value="1"/>
</dbReference>
<dbReference type="GO" id="GO:0003676">
    <property type="term" value="F:nucleic acid binding"/>
    <property type="evidence" value="ECO:0007669"/>
    <property type="project" value="InterPro"/>
</dbReference>